<dbReference type="EMBL" id="SJPN01000003">
    <property type="protein sequence ID" value="TWU04598.1"/>
    <property type="molecule type" value="Genomic_DNA"/>
</dbReference>
<dbReference type="AlphaFoldDB" id="A0A5C6AY75"/>
<comment type="caution">
    <text evidence="1">The sequence shown here is derived from an EMBL/GenBank/DDBJ whole genome shotgun (WGS) entry which is preliminary data.</text>
</comment>
<dbReference type="RefSeq" id="WP_146519993.1">
    <property type="nucleotide sequence ID" value="NZ_CP151726.1"/>
</dbReference>
<dbReference type="InterPro" id="IPR019660">
    <property type="entry name" value="Put_sensory_transdc_reg_YbjN"/>
</dbReference>
<keyword evidence="2" id="KW-1185">Reference proteome</keyword>
<dbReference type="OrthoDB" id="5192220at2"/>
<organism evidence="1 2">
    <name type="scientific">Stieleria varia</name>
    <dbReference type="NCBI Taxonomy" id="2528005"/>
    <lineage>
        <taxon>Bacteria</taxon>
        <taxon>Pseudomonadati</taxon>
        <taxon>Planctomycetota</taxon>
        <taxon>Planctomycetia</taxon>
        <taxon>Pirellulales</taxon>
        <taxon>Pirellulaceae</taxon>
        <taxon>Stieleria</taxon>
    </lineage>
</organism>
<evidence type="ECO:0008006" key="3">
    <source>
        <dbReference type="Google" id="ProtNLM"/>
    </source>
</evidence>
<reference evidence="1 2" key="1">
    <citation type="submission" date="2019-02" db="EMBL/GenBank/DDBJ databases">
        <title>Deep-cultivation of Planctomycetes and their phenomic and genomic characterization uncovers novel biology.</title>
        <authorList>
            <person name="Wiegand S."/>
            <person name="Jogler M."/>
            <person name="Boedeker C."/>
            <person name="Pinto D."/>
            <person name="Vollmers J."/>
            <person name="Rivas-Marin E."/>
            <person name="Kohn T."/>
            <person name="Peeters S.H."/>
            <person name="Heuer A."/>
            <person name="Rast P."/>
            <person name="Oberbeckmann S."/>
            <person name="Bunk B."/>
            <person name="Jeske O."/>
            <person name="Meyerdierks A."/>
            <person name="Storesund J.E."/>
            <person name="Kallscheuer N."/>
            <person name="Luecker S."/>
            <person name="Lage O.M."/>
            <person name="Pohl T."/>
            <person name="Merkel B.J."/>
            <person name="Hornburger P."/>
            <person name="Mueller R.-W."/>
            <person name="Bruemmer F."/>
            <person name="Labrenz M."/>
            <person name="Spormann A.M."/>
            <person name="Op Den Camp H."/>
            <person name="Overmann J."/>
            <person name="Amann R."/>
            <person name="Jetten M.S.M."/>
            <person name="Mascher T."/>
            <person name="Medema M.H."/>
            <person name="Devos D.P."/>
            <person name="Kaster A.-K."/>
            <person name="Ovreas L."/>
            <person name="Rohde M."/>
            <person name="Galperin M.Y."/>
            <person name="Jogler C."/>
        </authorList>
    </citation>
    <scope>NUCLEOTIDE SEQUENCE [LARGE SCALE GENOMIC DNA]</scope>
    <source>
        <strain evidence="1 2">Pla52n</strain>
    </source>
</reference>
<dbReference type="Pfam" id="PF10722">
    <property type="entry name" value="YbjN"/>
    <property type="match status" value="1"/>
</dbReference>
<gene>
    <name evidence="1" type="ORF">Pla52n_26400</name>
</gene>
<sequence>MSKMEQFEAYLMREELKYTRDDEREAFLLSFGGDHGSYREIIRIDDNVLQSFVGMSVKVPEGSRIDIAVAVARANYGMKIGKFELDMNDGELRYHIAVPVDGDLPSDNVLDRLVHIGIAMADRYMPAFLAVIYGNEPAKDAIALVEQTA</sequence>
<proteinExistence type="predicted"/>
<dbReference type="CDD" id="cd17033">
    <property type="entry name" value="DR1245-like"/>
    <property type="match status" value="1"/>
</dbReference>
<evidence type="ECO:0000313" key="1">
    <source>
        <dbReference type="EMBL" id="TWU04598.1"/>
    </source>
</evidence>
<evidence type="ECO:0000313" key="2">
    <source>
        <dbReference type="Proteomes" id="UP000320176"/>
    </source>
</evidence>
<protein>
    <recommendedName>
        <fullName evidence="3">YbjN domain-containing protein</fullName>
    </recommendedName>
</protein>
<name>A0A5C6AY75_9BACT</name>
<dbReference type="Proteomes" id="UP000320176">
    <property type="component" value="Unassembled WGS sequence"/>
</dbReference>
<accession>A0A5C6AY75</accession>